<dbReference type="PROSITE" id="PS01087">
    <property type="entry name" value="RADICAL_ACTIVATING"/>
    <property type="match status" value="1"/>
</dbReference>
<dbReference type="PROSITE" id="PS51918">
    <property type="entry name" value="RADICAL_SAM"/>
    <property type="match status" value="1"/>
</dbReference>
<keyword evidence="8 10" id="KW-0408">Iron</keyword>
<dbReference type="CDD" id="cd01335">
    <property type="entry name" value="Radical_SAM"/>
    <property type="match status" value="1"/>
</dbReference>
<dbReference type="Proteomes" id="UP000886861">
    <property type="component" value="Unassembled WGS sequence"/>
</dbReference>
<evidence type="ECO:0000313" key="13">
    <source>
        <dbReference type="Proteomes" id="UP000886861"/>
    </source>
</evidence>
<proteinExistence type="inferred from homology"/>
<keyword evidence="9 10" id="KW-0411">Iron-sulfur</keyword>
<name>A0A9D1NE42_9FIRM</name>
<dbReference type="GO" id="GO:0016829">
    <property type="term" value="F:lyase activity"/>
    <property type="evidence" value="ECO:0007669"/>
    <property type="project" value="UniProtKB-KW"/>
</dbReference>
<keyword evidence="6 10" id="KW-0479">Metal-binding</keyword>
<evidence type="ECO:0000256" key="3">
    <source>
        <dbReference type="ARBA" id="ARBA00021356"/>
    </source>
</evidence>
<comment type="function">
    <text evidence="1 10">Activation of pyruvate formate-lyase under anaerobic conditions by generation of an organic free radical, using S-adenosylmethionine and reduced flavodoxin as cosubstrates to produce 5'-deoxy-adenosine.</text>
</comment>
<dbReference type="PANTHER" id="PTHR30352">
    <property type="entry name" value="PYRUVATE FORMATE-LYASE-ACTIVATING ENZYME"/>
    <property type="match status" value="1"/>
</dbReference>
<reference evidence="12" key="2">
    <citation type="journal article" date="2021" name="PeerJ">
        <title>Extensive microbial diversity within the chicken gut microbiome revealed by metagenomics and culture.</title>
        <authorList>
            <person name="Gilroy R."/>
            <person name="Ravi A."/>
            <person name="Getino M."/>
            <person name="Pursley I."/>
            <person name="Horton D.L."/>
            <person name="Alikhan N.F."/>
            <person name="Baker D."/>
            <person name="Gharbi K."/>
            <person name="Hall N."/>
            <person name="Watson M."/>
            <person name="Adriaenssens E.M."/>
            <person name="Foster-Nyarko E."/>
            <person name="Jarju S."/>
            <person name="Secka A."/>
            <person name="Antonio M."/>
            <person name="Oren A."/>
            <person name="Chaudhuri R.R."/>
            <person name="La Ragione R."/>
            <person name="Hildebrand F."/>
            <person name="Pallen M.J."/>
        </authorList>
    </citation>
    <scope>NUCLEOTIDE SEQUENCE</scope>
    <source>
        <strain evidence="12">CHK186-9395</strain>
    </source>
</reference>
<accession>A0A9D1NE42</accession>
<dbReference type="InterPro" id="IPR012838">
    <property type="entry name" value="PFL1_activating"/>
</dbReference>
<dbReference type="InterPro" id="IPR013785">
    <property type="entry name" value="Aldolase_TIM"/>
</dbReference>
<dbReference type="GO" id="GO:0051539">
    <property type="term" value="F:4 iron, 4 sulfur cluster binding"/>
    <property type="evidence" value="ECO:0007669"/>
    <property type="project" value="UniProtKB-UniRule"/>
</dbReference>
<evidence type="ECO:0000256" key="1">
    <source>
        <dbReference type="ARBA" id="ARBA00003141"/>
    </source>
</evidence>
<keyword evidence="4 10" id="KW-0004">4Fe-4S</keyword>
<dbReference type="PANTHER" id="PTHR30352:SF5">
    <property type="entry name" value="PYRUVATE FORMATE-LYASE 1-ACTIVATING ENZYME"/>
    <property type="match status" value="1"/>
</dbReference>
<evidence type="ECO:0000313" key="12">
    <source>
        <dbReference type="EMBL" id="HIV01427.1"/>
    </source>
</evidence>
<evidence type="ECO:0000256" key="10">
    <source>
        <dbReference type="RuleBase" id="RU362053"/>
    </source>
</evidence>
<dbReference type="InterPro" id="IPR034457">
    <property type="entry name" value="Organic_radical-activating"/>
</dbReference>
<evidence type="ECO:0000256" key="7">
    <source>
        <dbReference type="ARBA" id="ARBA00023002"/>
    </source>
</evidence>
<evidence type="ECO:0000256" key="9">
    <source>
        <dbReference type="ARBA" id="ARBA00023014"/>
    </source>
</evidence>
<dbReference type="Gene3D" id="3.20.20.70">
    <property type="entry name" value="Aldolase class I"/>
    <property type="match status" value="1"/>
</dbReference>
<evidence type="ECO:0000256" key="5">
    <source>
        <dbReference type="ARBA" id="ARBA00022691"/>
    </source>
</evidence>
<evidence type="ECO:0000256" key="8">
    <source>
        <dbReference type="ARBA" id="ARBA00023004"/>
    </source>
</evidence>
<evidence type="ECO:0000259" key="11">
    <source>
        <dbReference type="PROSITE" id="PS51918"/>
    </source>
</evidence>
<protein>
    <recommendedName>
        <fullName evidence="3 10">Pyruvate formate-lyase-activating enzyme</fullName>
        <ecNumber evidence="10">1.97.1.4</ecNumber>
    </recommendedName>
</protein>
<comment type="subcellular location">
    <subcellularLocation>
        <location evidence="10">Cytoplasm</location>
    </subcellularLocation>
</comment>
<evidence type="ECO:0000256" key="4">
    <source>
        <dbReference type="ARBA" id="ARBA00022485"/>
    </source>
</evidence>
<evidence type="ECO:0000256" key="6">
    <source>
        <dbReference type="ARBA" id="ARBA00022723"/>
    </source>
</evidence>
<dbReference type="SFLD" id="SFLDG01066">
    <property type="entry name" value="organic_radical-activating_enz"/>
    <property type="match status" value="1"/>
</dbReference>
<dbReference type="GO" id="GO:0005737">
    <property type="term" value="C:cytoplasm"/>
    <property type="evidence" value="ECO:0007669"/>
    <property type="project" value="UniProtKB-SubCell"/>
</dbReference>
<dbReference type="SFLD" id="SFLDG01067">
    <property type="entry name" value="SPASM/twitch_domain_containing"/>
    <property type="match status" value="1"/>
</dbReference>
<dbReference type="EMBL" id="DVOJ01000009">
    <property type="protein sequence ID" value="HIV01427.1"/>
    <property type="molecule type" value="Genomic_DNA"/>
</dbReference>
<gene>
    <name evidence="12" type="primary">pflA</name>
    <name evidence="12" type="ORF">IAA62_02605</name>
</gene>
<comment type="catalytic activity">
    <reaction evidence="10">
        <text>glycyl-[formate C-acetyltransferase] + reduced [flavodoxin] + S-adenosyl-L-methionine = glycin-2-yl radical-[formate C-acetyltransferase] + semiquinone [flavodoxin] + 5'-deoxyadenosine + L-methionine + H(+)</text>
        <dbReference type="Rhea" id="RHEA:19225"/>
        <dbReference type="Rhea" id="RHEA-COMP:10622"/>
        <dbReference type="Rhea" id="RHEA-COMP:12190"/>
        <dbReference type="Rhea" id="RHEA-COMP:12191"/>
        <dbReference type="Rhea" id="RHEA-COMP:14480"/>
        <dbReference type="ChEBI" id="CHEBI:15378"/>
        <dbReference type="ChEBI" id="CHEBI:17319"/>
        <dbReference type="ChEBI" id="CHEBI:29947"/>
        <dbReference type="ChEBI" id="CHEBI:32722"/>
        <dbReference type="ChEBI" id="CHEBI:57618"/>
        <dbReference type="ChEBI" id="CHEBI:57844"/>
        <dbReference type="ChEBI" id="CHEBI:59789"/>
        <dbReference type="ChEBI" id="CHEBI:140311"/>
        <dbReference type="EC" id="1.97.1.4"/>
    </reaction>
</comment>
<keyword evidence="10" id="KW-0963">Cytoplasm</keyword>
<keyword evidence="12" id="KW-0456">Lyase</keyword>
<dbReference type="InterPro" id="IPR058240">
    <property type="entry name" value="rSAM_sf"/>
</dbReference>
<organism evidence="12 13">
    <name type="scientific">Candidatus Caccopulliclostridium gallistercoris</name>
    <dbReference type="NCBI Taxonomy" id="2840719"/>
    <lineage>
        <taxon>Bacteria</taxon>
        <taxon>Bacillati</taxon>
        <taxon>Bacillota</taxon>
        <taxon>Clostridia</taxon>
        <taxon>Candidatus Caccopulliclostridium</taxon>
    </lineage>
</organism>
<comment type="similarity">
    <text evidence="2 10">Belongs to the organic radical-activating enzymes family.</text>
</comment>
<comment type="cofactor">
    <cofactor evidence="10">
        <name>[4Fe-4S] cluster</name>
        <dbReference type="ChEBI" id="CHEBI:49883"/>
    </cofactor>
    <text evidence="10">Binds 1 [4Fe-4S] cluster. The cluster is coordinated with 3 cysteines and an exchangeable S-adenosyl-L-methionine.</text>
</comment>
<dbReference type="InterPro" id="IPR007197">
    <property type="entry name" value="rSAM"/>
</dbReference>
<dbReference type="GO" id="GO:0043365">
    <property type="term" value="F:[formate-C-acetyltransferase]-activating enzyme activity"/>
    <property type="evidence" value="ECO:0007669"/>
    <property type="project" value="UniProtKB-UniRule"/>
</dbReference>
<dbReference type="NCBIfam" id="TIGR02493">
    <property type="entry name" value="PFLA"/>
    <property type="match status" value="1"/>
</dbReference>
<dbReference type="SFLD" id="SFLDS00029">
    <property type="entry name" value="Radical_SAM"/>
    <property type="match status" value="1"/>
</dbReference>
<reference evidence="12" key="1">
    <citation type="submission" date="2020-10" db="EMBL/GenBank/DDBJ databases">
        <authorList>
            <person name="Gilroy R."/>
        </authorList>
    </citation>
    <scope>NUCLEOTIDE SEQUENCE</scope>
    <source>
        <strain evidence="12">CHK186-9395</strain>
    </source>
</reference>
<keyword evidence="12" id="KW-0670">Pyruvate</keyword>
<sequence length="236" mass="26589">MRDIIGHVSSVETMGTVDGPGVRYVLFMQGCNLRCKYCHNPETWALDGKALNITPGTMIRRILRYKSYMSKDGGVTISGGEPLLQPAFVTALLKLCKFHGMHTAIDTAGVGIDHISEILDNTDLVILDIKATNEESYRNITGHSMQRFNEFLKILDTKPCKVWLRQVIVPGINDTEENVLNLKEFAKKIKNVEKIELLGYHTLGVSKYEKLKIPYPLSGVPEMDDKKLEKLQKLLK</sequence>
<keyword evidence="7 10" id="KW-0560">Oxidoreductase</keyword>
<comment type="caution">
    <text evidence="12">The sequence shown here is derived from an EMBL/GenBank/DDBJ whole genome shotgun (WGS) entry which is preliminary data.</text>
</comment>
<evidence type="ECO:0000256" key="2">
    <source>
        <dbReference type="ARBA" id="ARBA00009777"/>
    </source>
</evidence>
<dbReference type="GO" id="GO:0046872">
    <property type="term" value="F:metal ion binding"/>
    <property type="evidence" value="ECO:0007669"/>
    <property type="project" value="UniProtKB-UniRule"/>
</dbReference>
<dbReference type="AlphaFoldDB" id="A0A9D1NE42"/>
<dbReference type="EC" id="1.97.1.4" evidence="10"/>
<feature type="domain" description="Radical SAM core" evidence="11">
    <location>
        <begin position="17"/>
        <end position="236"/>
    </location>
</feature>
<dbReference type="SUPFAM" id="SSF102114">
    <property type="entry name" value="Radical SAM enzymes"/>
    <property type="match status" value="1"/>
</dbReference>
<dbReference type="Pfam" id="PF04055">
    <property type="entry name" value="Radical_SAM"/>
    <property type="match status" value="1"/>
</dbReference>
<keyword evidence="5 10" id="KW-0949">S-adenosyl-L-methionine</keyword>
<dbReference type="InterPro" id="IPR001989">
    <property type="entry name" value="Radical_activat_CS"/>
</dbReference>